<dbReference type="AlphaFoldDB" id="A0A822BZE7"/>
<name>A0A822BZE7_9BILA</name>
<protein>
    <submittedName>
        <fullName evidence="1">Uncharacterized protein</fullName>
    </submittedName>
</protein>
<sequence length="95" mass="10789">MESTHYDRRILQQQCPINNQLKESHQTTYLANFKSFPLTSPINNGSGLISSRKQFIVSYEEDTLVTRASSDTIDINNRSPLSMDQAALDIIVDKQ</sequence>
<accession>A0A822BZE7</accession>
<gene>
    <name evidence="1" type="ORF">QYT958_LOCUS39702</name>
</gene>
<evidence type="ECO:0000313" key="1">
    <source>
        <dbReference type="EMBL" id="CAF5018106.1"/>
    </source>
</evidence>
<feature type="non-terminal residue" evidence="1">
    <location>
        <position position="95"/>
    </location>
</feature>
<dbReference type="EMBL" id="CAJOBR010037896">
    <property type="protein sequence ID" value="CAF5018106.1"/>
    <property type="molecule type" value="Genomic_DNA"/>
</dbReference>
<evidence type="ECO:0000313" key="2">
    <source>
        <dbReference type="Proteomes" id="UP000663848"/>
    </source>
</evidence>
<reference evidence="1" key="1">
    <citation type="submission" date="2021-02" db="EMBL/GenBank/DDBJ databases">
        <authorList>
            <person name="Nowell W R."/>
        </authorList>
    </citation>
    <scope>NUCLEOTIDE SEQUENCE</scope>
</reference>
<comment type="caution">
    <text evidence="1">The sequence shown here is derived from an EMBL/GenBank/DDBJ whole genome shotgun (WGS) entry which is preliminary data.</text>
</comment>
<proteinExistence type="predicted"/>
<dbReference type="Proteomes" id="UP000663848">
    <property type="component" value="Unassembled WGS sequence"/>
</dbReference>
<organism evidence="1 2">
    <name type="scientific">Rotaria socialis</name>
    <dbReference type="NCBI Taxonomy" id="392032"/>
    <lineage>
        <taxon>Eukaryota</taxon>
        <taxon>Metazoa</taxon>
        <taxon>Spiralia</taxon>
        <taxon>Gnathifera</taxon>
        <taxon>Rotifera</taxon>
        <taxon>Eurotatoria</taxon>
        <taxon>Bdelloidea</taxon>
        <taxon>Philodinida</taxon>
        <taxon>Philodinidae</taxon>
        <taxon>Rotaria</taxon>
    </lineage>
</organism>